<name>A0A212JFK6_9BACT</name>
<dbReference type="Pfam" id="PF14292">
    <property type="entry name" value="SusE"/>
    <property type="match status" value="1"/>
</dbReference>
<sequence length="384" mass="43009">MKTIIYKALILFSAVLVMVGCKSDDMEYHDPKVTPVDNLYAPVDNQDLQLSSQQGASFRFQWSQSHAQDGQLVAYEVVFYKESDKENPVYRISSDNNGKELFANISHIDINKAASAAGVPTGETGVIYWSVVSWRGISSEVCQQKNKLVVTRLEGFEVIPNNVYIVGDATEGGADISNAMVLRKIDDGKFEIYTKLSNQGTYRFVDRLTENPEEYYIDAAGSLADADNNETSSVSEEAVYCISLDFTSKGGKVDKIDKVQFNMCTPKQVIDLPYIGNGVWKGENLKPDFKTNWDDDRYFYFMYINGVKHKAGNKDKDSSAPGSTSGAYFNIGYIGLDSNDWDYCFKFPQSFRNDGTSNPGSVVVDMIFYMNAEKGYTNEIVKKY</sequence>
<proteinExistence type="predicted"/>
<evidence type="ECO:0000256" key="1">
    <source>
        <dbReference type="SAM" id="SignalP"/>
    </source>
</evidence>
<accession>A0A212JFK6</accession>
<gene>
    <name evidence="3" type="ORF">KL86DYS1_12108</name>
</gene>
<dbReference type="EMBL" id="FLUM01000001">
    <property type="protein sequence ID" value="SBV98200.1"/>
    <property type="molecule type" value="Genomic_DNA"/>
</dbReference>
<dbReference type="InterPro" id="IPR025970">
    <property type="entry name" value="SusE"/>
</dbReference>
<dbReference type="Gene3D" id="2.60.40.3620">
    <property type="match status" value="1"/>
</dbReference>
<evidence type="ECO:0000313" key="3">
    <source>
        <dbReference type="EMBL" id="SBV98200.1"/>
    </source>
</evidence>
<reference evidence="3" key="1">
    <citation type="submission" date="2016-04" db="EMBL/GenBank/DDBJ databases">
        <authorList>
            <person name="Evans L.H."/>
            <person name="Alamgir A."/>
            <person name="Owens N."/>
            <person name="Weber N.D."/>
            <person name="Virtaneva K."/>
            <person name="Barbian K."/>
            <person name="Babar A."/>
            <person name="Rosenke K."/>
        </authorList>
    </citation>
    <scope>NUCLEOTIDE SEQUENCE</scope>
    <source>
        <strain evidence="3">86-1</strain>
    </source>
</reference>
<feature type="domain" description="SusE outer membrane protein" evidence="2">
    <location>
        <begin position="29"/>
        <end position="131"/>
    </location>
</feature>
<dbReference type="RefSeq" id="WP_296940658.1">
    <property type="nucleotide sequence ID" value="NZ_LT599032.1"/>
</dbReference>
<keyword evidence="1" id="KW-0732">Signal</keyword>
<dbReference type="AlphaFoldDB" id="A0A212JFK6"/>
<protein>
    <recommendedName>
        <fullName evidence="2">SusE outer membrane protein domain-containing protein</fullName>
    </recommendedName>
</protein>
<organism evidence="3">
    <name type="scientific">uncultured Dysgonomonas sp</name>
    <dbReference type="NCBI Taxonomy" id="206096"/>
    <lineage>
        <taxon>Bacteria</taxon>
        <taxon>Pseudomonadati</taxon>
        <taxon>Bacteroidota</taxon>
        <taxon>Bacteroidia</taxon>
        <taxon>Bacteroidales</taxon>
        <taxon>Dysgonomonadaceae</taxon>
        <taxon>Dysgonomonas</taxon>
        <taxon>environmental samples</taxon>
    </lineage>
</organism>
<feature type="signal peptide" evidence="1">
    <location>
        <begin position="1"/>
        <end position="23"/>
    </location>
</feature>
<evidence type="ECO:0000259" key="2">
    <source>
        <dbReference type="Pfam" id="PF14292"/>
    </source>
</evidence>
<dbReference type="PROSITE" id="PS51257">
    <property type="entry name" value="PROKAR_LIPOPROTEIN"/>
    <property type="match status" value="1"/>
</dbReference>
<feature type="chain" id="PRO_5011990323" description="SusE outer membrane protein domain-containing protein" evidence="1">
    <location>
        <begin position="24"/>
        <end position="384"/>
    </location>
</feature>